<reference evidence="1" key="1">
    <citation type="submission" date="2024-07" db="EMBL/GenBank/DDBJ databases">
        <title>Complete genome sequence of Verrucomicrobiaceae bacterium NT6N.</title>
        <authorList>
            <person name="Huang C."/>
            <person name="Takami H."/>
            <person name="Hamasaki K."/>
        </authorList>
    </citation>
    <scope>NUCLEOTIDE SEQUENCE</scope>
    <source>
        <strain evidence="1">NT6N</strain>
    </source>
</reference>
<dbReference type="KEGG" id="osu:NT6N_30230"/>
<accession>A0AAT9FPS8</accession>
<gene>
    <name evidence="1" type="ORF">NT6N_30230</name>
</gene>
<sequence>MTRLGHPLAQFQQASDSIYQRSVKGKLPCWIHQLLDAGKPHWIIEAQRAQSIRQNMPRVIRPDLILTGDENESSFALTELDSVPGGMGITLWLSQFYAKHGFDVLGGENGIRDGFQSLLDEGGRVLVSEESGDYQPELEWLAEQCSNITVESAEEDQGADSPAYRFFEWFDWENIPAAKKLAASANLTSPCKPHLEEKLWLALLWSPSLRGIWEKELRGNHLNRVRDIVPFGWVLDPAPLPPQGALPRLGVHSWEEVADFSQTERRLVLKISGFSELAWGSRGVYIGHDMPGNEWSEKINEATAAFDSQPRMMQQYHSGKIIEHPYFDPDTGEEKIMQGRARLCPYFFSDKNGKTSFGGCLATIVPADKKKIHGMKDGILVPCMVE</sequence>
<dbReference type="AlphaFoldDB" id="A0AAT9FPS8"/>
<organism evidence="1">
    <name type="scientific">Oceaniferula spumae</name>
    <dbReference type="NCBI Taxonomy" id="2979115"/>
    <lineage>
        <taxon>Bacteria</taxon>
        <taxon>Pseudomonadati</taxon>
        <taxon>Verrucomicrobiota</taxon>
        <taxon>Verrucomicrobiia</taxon>
        <taxon>Verrucomicrobiales</taxon>
        <taxon>Verrucomicrobiaceae</taxon>
        <taxon>Oceaniferula</taxon>
    </lineage>
</organism>
<name>A0AAT9FPS8_9BACT</name>
<protein>
    <recommendedName>
        <fullName evidence="2">Glutathionylspermidine synthase pre-ATP-grasp-like domain-containing protein</fullName>
    </recommendedName>
</protein>
<proteinExistence type="predicted"/>
<dbReference type="EMBL" id="AP026866">
    <property type="protein sequence ID" value="BDS07983.1"/>
    <property type="molecule type" value="Genomic_DNA"/>
</dbReference>
<evidence type="ECO:0000313" key="1">
    <source>
        <dbReference type="EMBL" id="BDS07983.1"/>
    </source>
</evidence>
<evidence type="ECO:0008006" key="2">
    <source>
        <dbReference type="Google" id="ProtNLM"/>
    </source>
</evidence>